<dbReference type="EMBL" id="RDQH01000338">
    <property type="protein sequence ID" value="RXH80970.1"/>
    <property type="molecule type" value="Genomic_DNA"/>
</dbReference>
<feature type="transmembrane region" description="Helical" evidence="1">
    <location>
        <begin position="20"/>
        <end position="43"/>
    </location>
</feature>
<evidence type="ECO:0000256" key="1">
    <source>
        <dbReference type="SAM" id="Phobius"/>
    </source>
</evidence>
<keyword evidence="1" id="KW-1133">Transmembrane helix</keyword>
<keyword evidence="1" id="KW-0472">Membrane</keyword>
<evidence type="ECO:0000313" key="3">
    <source>
        <dbReference type="Proteomes" id="UP000290289"/>
    </source>
</evidence>
<accession>A0A498ICL3</accession>
<reference evidence="2 3" key="1">
    <citation type="submission" date="2018-10" db="EMBL/GenBank/DDBJ databases">
        <title>A high-quality apple genome assembly.</title>
        <authorList>
            <person name="Hu J."/>
        </authorList>
    </citation>
    <scope>NUCLEOTIDE SEQUENCE [LARGE SCALE GENOMIC DNA]</scope>
    <source>
        <strain evidence="3">cv. HFTH1</strain>
        <tissue evidence="2">Young leaf</tissue>
    </source>
</reference>
<dbReference type="AlphaFoldDB" id="A0A498ICL3"/>
<keyword evidence="3" id="KW-1185">Reference proteome</keyword>
<keyword evidence="1" id="KW-0812">Transmembrane</keyword>
<organism evidence="2 3">
    <name type="scientific">Malus domestica</name>
    <name type="common">Apple</name>
    <name type="synonym">Pyrus malus</name>
    <dbReference type="NCBI Taxonomy" id="3750"/>
    <lineage>
        <taxon>Eukaryota</taxon>
        <taxon>Viridiplantae</taxon>
        <taxon>Streptophyta</taxon>
        <taxon>Embryophyta</taxon>
        <taxon>Tracheophyta</taxon>
        <taxon>Spermatophyta</taxon>
        <taxon>Magnoliopsida</taxon>
        <taxon>eudicotyledons</taxon>
        <taxon>Gunneridae</taxon>
        <taxon>Pentapetalae</taxon>
        <taxon>rosids</taxon>
        <taxon>fabids</taxon>
        <taxon>Rosales</taxon>
        <taxon>Rosaceae</taxon>
        <taxon>Amygdaloideae</taxon>
        <taxon>Maleae</taxon>
        <taxon>Malus</taxon>
    </lineage>
</organism>
<proteinExistence type="predicted"/>
<name>A0A498ICL3_MALDO</name>
<feature type="transmembrane region" description="Helical" evidence="1">
    <location>
        <begin position="110"/>
        <end position="130"/>
    </location>
</feature>
<dbReference type="Proteomes" id="UP000290289">
    <property type="component" value="Chromosome 12"/>
</dbReference>
<comment type="caution">
    <text evidence="2">The sequence shown here is derived from an EMBL/GenBank/DDBJ whole genome shotgun (WGS) entry which is preliminary data.</text>
</comment>
<sequence length="131" mass="14885">MHPGDRLLIVSVSSTTPLVLPMIVLCFNSTAPQFCAGVYWSGVKISNFKIPRKWALRENKPSFSLLRSRMLGPPKKVPGNRVNDYSIQSFCNVQEPNAARIHFTPCNYSFWGTYLLFLIALQDSLVFLQYL</sequence>
<protein>
    <submittedName>
        <fullName evidence="2">Uncharacterized protein</fullName>
    </submittedName>
</protein>
<gene>
    <name evidence="2" type="ORF">DVH24_004884</name>
</gene>
<evidence type="ECO:0000313" key="2">
    <source>
        <dbReference type="EMBL" id="RXH80970.1"/>
    </source>
</evidence>